<keyword evidence="3" id="KW-1185">Reference proteome</keyword>
<feature type="compositionally biased region" description="Pro residues" evidence="1">
    <location>
        <begin position="103"/>
        <end position="114"/>
    </location>
</feature>
<feature type="compositionally biased region" description="Pro residues" evidence="1">
    <location>
        <begin position="28"/>
        <end position="46"/>
    </location>
</feature>
<comment type="caution">
    <text evidence="2">The sequence shown here is derived from an EMBL/GenBank/DDBJ whole genome shotgun (WGS) entry which is preliminary data.</text>
</comment>
<feature type="compositionally biased region" description="Low complexity" evidence="1">
    <location>
        <begin position="16"/>
        <end position="27"/>
    </location>
</feature>
<reference evidence="2" key="1">
    <citation type="submission" date="2020-05" db="EMBL/GenBank/DDBJ databases">
        <title>WGS assembly of Corymbia citriodora subspecies variegata.</title>
        <authorList>
            <person name="Barry K."/>
            <person name="Hundley H."/>
            <person name="Shu S."/>
            <person name="Jenkins J."/>
            <person name="Grimwood J."/>
            <person name="Baten A."/>
        </authorList>
    </citation>
    <scope>NUCLEOTIDE SEQUENCE</scope>
    <source>
        <strain evidence="2">CV2-018</strain>
    </source>
</reference>
<feature type="region of interest" description="Disordered" evidence="1">
    <location>
        <begin position="99"/>
        <end position="118"/>
    </location>
</feature>
<evidence type="ECO:0000313" key="3">
    <source>
        <dbReference type="Proteomes" id="UP000806378"/>
    </source>
</evidence>
<proteinExistence type="predicted"/>
<accession>A0A8T0CPU0</accession>
<organism evidence="2 3">
    <name type="scientific">Corymbia citriodora subsp. variegata</name>
    <dbReference type="NCBI Taxonomy" id="360336"/>
    <lineage>
        <taxon>Eukaryota</taxon>
        <taxon>Viridiplantae</taxon>
        <taxon>Streptophyta</taxon>
        <taxon>Embryophyta</taxon>
        <taxon>Tracheophyta</taxon>
        <taxon>Spermatophyta</taxon>
        <taxon>Magnoliopsida</taxon>
        <taxon>eudicotyledons</taxon>
        <taxon>Gunneridae</taxon>
        <taxon>Pentapetalae</taxon>
        <taxon>rosids</taxon>
        <taxon>malvids</taxon>
        <taxon>Myrtales</taxon>
        <taxon>Myrtaceae</taxon>
        <taxon>Myrtoideae</taxon>
        <taxon>Eucalypteae</taxon>
        <taxon>Corymbia</taxon>
    </lineage>
</organism>
<dbReference type="EMBL" id="MU089837">
    <property type="protein sequence ID" value="KAF7849214.1"/>
    <property type="molecule type" value="Genomic_DNA"/>
</dbReference>
<gene>
    <name evidence="2" type="ORF">BT93_L1078</name>
</gene>
<evidence type="ECO:0000313" key="2">
    <source>
        <dbReference type="EMBL" id="KAF7849214.1"/>
    </source>
</evidence>
<dbReference type="Proteomes" id="UP000806378">
    <property type="component" value="Unassembled WGS sequence"/>
</dbReference>
<name>A0A8T0CPU0_CORYI</name>
<evidence type="ECO:0000256" key="1">
    <source>
        <dbReference type="SAM" id="MobiDB-lite"/>
    </source>
</evidence>
<feature type="region of interest" description="Disordered" evidence="1">
    <location>
        <begin position="1"/>
        <end position="46"/>
    </location>
</feature>
<sequence>METSSREQVDNASSARLTLSLRPSSRPSVPPIPTTPPPLPSPSPPGVPLRLRFVACIRSAQVSRNESVQEPIGSSGFAPPIRGLGPACSSTPLLPLCLSPQSQPLPPPPLPPGAPLAAPICHLRTRSSGTEKPVLTL</sequence>
<dbReference type="AlphaFoldDB" id="A0A8T0CPU0"/>
<protein>
    <submittedName>
        <fullName evidence="2">Uncharacterized protein</fullName>
    </submittedName>
</protein>
<dbReference type="Gramene" id="rna-gnl|WGS:JABURB|Cocit.L1078.1">
    <property type="protein sequence ID" value="cds-KAF7849214.1"/>
    <property type="gene ID" value="gene-BT93_L1078"/>
</dbReference>